<keyword evidence="4" id="KW-0284">Flavonoid biosynthesis</keyword>
<evidence type="ECO:0000259" key="6">
    <source>
        <dbReference type="Pfam" id="PF01370"/>
    </source>
</evidence>
<comment type="similarity">
    <text evidence="5">Belongs to the NAD(P)-dependent epimerase/dehydratase family. Dihydroflavonol-4-reductase subfamily.</text>
</comment>
<accession>A0ABC8V6Z0</accession>
<dbReference type="Proteomes" id="UP001497457">
    <property type="component" value="Chromosome 1b"/>
</dbReference>
<dbReference type="EMBL" id="OZ075111">
    <property type="protein sequence ID" value="CAL4885227.1"/>
    <property type="molecule type" value="Genomic_DNA"/>
</dbReference>
<feature type="domain" description="NAD-dependent epimerase/dehydratase" evidence="6">
    <location>
        <begin position="12"/>
        <end position="259"/>
    </location>
</feature>
<dbReference type="InterPro" id="IPR050425">
    <property type="entry name" value="NAD(P)_dehydrat-like"/>
</dbReference>
<dbReference type="InterPro" id="IPR036291">
    <property type="entry name" value="NAD(P)-bd_dom_sf"/>
</dbReference>
<dbReference type="Gene3D" id="3.40.50.720">
    <property type="entry name" value="NAD(P)-binding Rossmann-like Domain"/>
    <property type="match status" value="1"/>
</dbReference>
<evidence type="ECO:0000313" key="8">
    <source>
        <dbReference type="Proteomes" id="UP001497457"/>
    </source>
</evidence>
<evidence type="ECO:0000256" key="3">
    <source>
        <dbReference type="ARBA" id="ARBA00023002"/>
    </source>
</evidence>
<gene>
    <name evidence="7" type="ORF">URODEC1_LOCUS384</name>
</gene>
<keyword evidence="3" id="KW-0560">Oxidoreductase</keyword>
<evidence type="ECO:0000256" key="1">
    <source>
        <dbReference type="ARBA" id="ARBA00004966"/>
    </source>
</evidence>
<dbReference type="PANTHER" id="PTHR10366">
    <property type="entry name" value="NAD DEPENDENT EPIMERASE/DEHYDRATASE"/>
    <property type="match status" value="1"/>
</dbReference>
<proteinExistence type="inferred from homology"/>
<dbReference type="GO" id="GO:0009813">
    <property type="term" value="P:flavonoid biosynthetic process"/>
    <property type="evidence" value="ECO:0007669"/>
    <property type="project" value="UniProtKB-KW"/>
</dbReference>
<dbReference type="PANTHER" id="PTHR10366:SF288">
    <property type="entry name" value="ANTHOCYANIDIN REDUCTASE"/>
    <property type="match status" value="1"/>
</dbReference>
<dbReference type="AlphaFoldDB" id="A0ABC8V6Z0"/>
<evidence type="ECO:0000313" key="7">
    <source>
        <dbReference type="EMBL" id="CAL4885227.1"/>
    </source>
</evidence>
<sequence length="340" mass="36528">MSAGGERKRTACVTGGSGYIASALVKMLLEKGYAVKTTVRNPDDMAKNSHLKELQALGTLEVFRADLEKEGSFDEAVAGSDYAFLVAAPVNLYAKNPEKELVEPAVRGTLNVLRSCVKAGTVRRVVLTSSAAAVSSRPLQGDGHVLDEDSWSDIEYLTAKKSGPWGYPVSKVLLEKEASKFAQEHGISLVTVCPVVTVGAAPAPNARTSVPNCLSLLSGDQAAFAVLDGIERATGCIPMVHVEDVCRAEVFVAEEPAAAGRYICCSLNTTVAELARFLAHKYPQYGVKTNLLSGDRLEKPRVCLSSAKLVREGFEFKFKTLEHIYDDMVEYGKALGILPN</sequence>
<dbReference type="FunFam" id="3.40.50.720:FF:000428">
    <property type="entry name" value="Leucoanthocyanidin reductase"/>
    <property type="match status" value="1"/>
</dbReference>
<evidence type="ECO:0000256" key="2">
    <source>
        <dbReference type="ARBA" id="ARBA00022857"/>
    </source>
</evidence>
<dbReference type="GO" id="GO:0016491">
    <property type="term" value="F:oxidoreductase activity"/>
    <property type="evidence" value="ECO:0007669"/>
    <property type="project" value="UniProtKB-KW"/>
</dbReference>
<dbReference type="SUPFAM" id="SSF51735">
    <property type="entry name" value="NAD(P)-binding Rossmann-fold domains"/>
    <property type="match status" value="1"/>
</dbReference>
<protein>
    <recommendedName>
        <fullName evidence="6">NAD-dependent epimerase/dehydratase domain-containing protein</fullName>
    </recommendedName>
</protein>
<evidence type="ECO:0000256" key="5">
    <source>
        <dbReference type="ARBA" id="ARBA00023445"/>
    </source>
</evidence>
<dbReference type="InterPro" id="IPR001509">
    <property type="entry name" value="Epimerase_deHydtase"/>
</dbReference>
<reference evidence="7" key="1">
    <citation type="submission" date="2024-10" db="EMBL/GenBank/DDBJ databases">
        <authorList>
            <person name="Ryan C."/>
        </authorList>
    </citation>
    <scope>NUCLEOTIDE SEQUENCE [LARGE SCALE GENOMIC DNA]</scope>
</reference>
<organism evidence="7 8">
    <name type="scientific">Urochloa decumbens</name>
    <dbReference type="NCBI Taxonomy" id="240449"/>
    <lineage>
        <taxon>Eukaryota</taxon>
        <taxon>Viridiplantae</taxon>
        <taxon>Streptophyta</taxon>
        <taxon>Embryophyta</taxon>
        <taxon>Tracheophyta</taxon>
        <taxon>Spermatophyta</taxon>
        <taxon>Magnoliopsida</taxon>
        <taxon>Liliopsida</taxon>
        <taxon>Poales</taxon>
        <taxon>Poaceae</taxon>
        <taxon>PACMAD clade</taxon>
        <taxon>Panicoideae</taxon>
        <taxon>Panicodae</taxon>
        <taxon>Paniceae</taxon>
        <taxon>Melinidinae</taxon>
        <taxon>Urochloa</taxon>
    </lineage>
</organism>
<keyword evidence="8" id="KW-1185">Reference proteome</keyword>
<keyword evidence="2" id="KW-0521">NADP</keyword>
<comment type="pathway">
    <text evidence="1">Secondary metabolite biosynthesis; flavonoid biosynthesis.</text>
</comment>
<dbReference type="CDD" id="cd08958">
    <property type="entry name" value="FR_SDR_e"/>
    <property type="match status" value="1"/>
</dbReference>
<dbReference type="Pfam" id="PF01370">
    <property type="entry name" value="Epimerase"/>
    <property type="match status" value="1"/>
</dbReference>
<name>A0ABC8V6Z0_9POAL</name>
<evidence type="ECO:0000256" key="4">
    <source>
        <dbReference type="ARBA" id="ARBA00023241"/>
    </source>
</evidence>